<proteinExistence type="predicted"/>
<comment type="subcellular location">
    <subcellularLocation>
        <location evidence="1">Cell membrane</location>
        <topology evidence="1">Multi-pass membrane protein</topology>
    </subcellularLocation>
</comment>
<keyword evidence="2" id="KW-1003">Cell membrane</keyword>
<sequence>MLEDYRIPLAVTTGALLGLGCVLLVFALRGGESGTVEGATPQRRRVSSRTTRRRGQQLLAGALVGVVILALTRWVVLAVVLGALVAFWDRVFGGARHERAAIARIEGLAGWIEALRDTIAGAVGLEQAIPATAVNAAPSIRPALNLLVDRLRVREPLPDALMKFSEDLDDPSADLVVAALILNARLRGPGLRDVLTALASSARDELDVRRRVESSRRSTRRSVQVVVGVIAGVATLLVLFNREYVKPYGTVEGQTVLAVVLAVFGLSVFWLRSLSGVSEPERFLITPTTKVPEA</sequence>
<keyword evidence="5 6" id="KW-0472">Membrane</keyword>
<dbReference type="Pfam" id="PF00482">
    <property type="entry name" value="T2SSF"/>
    <property type="match status" value="1"/>
</dbReference>
<accession>A0A5M4FAY9</accession>
<keyword evidence="3 6" id="KW-0812">Transmembrane</keyword>
<dbReference type="EMBL" id="SDPQ02000003">
    <property type="protein sequence ID" value="KAA1395528.1"/>
    <property type="molecule type" value="Genomic_DNA"/>
</dbReference>
<gene>
    <name evidence="8" type="ORF">ESP70_015340</name>
</gene>
<dbReference type="PROSITE" id="PS51257">
    <property type="entry name" value="PROKAR_LIPOPROTEIN"/>
    <property type="match status" value="1"/>
</dbReference>
<dbReference type="RefSeq" id="WP_149690191.1">
    <property type="nucleotide sequence ID" value="NZ_SDPQ02000003.1"/>
</dbReference>
<dbReference type="AlphaFoldDB" id="A0A5M4FAY9"/>
<dbReference type="PANTHER" id="PTHR35007:SF3">
    <property type="entry name" value="POSSIBLE CONSERVED ALANINE RICH MEMBRANE PROTEIN"/>
    <property type="match status" value="1"/>
</dbReference>
<keyword evidence="4 6" id="KW-1133">Transmembrane helix</keyword>
<comment type="caution">
    <text evidence="8">The sequence shown here is derived from an EMBL/GenBank/DDBJ whole genome shotgun (WGS) entry which is preliminary data.</text>
</comment>
<dbReference type="OrthoDB" id="5243396at2"/>
<feature type="transmembrane region" description="Helical" evidence="6">
    <location>
        <begin position="223"/>
        <end position="241"/>
    </location>
</feature>
<dbReference type="GO" id="GO:0005886">
    <property type="term" value="C:plasma membrane"/>
    <property type="evidence" value="ECO:0007669"/>
    <property type="project" value="UniProtKB-SubCell"/>
</dbReference>
<dbReference type="InterPro" id="IPR018076">
    <property type="entry name" value="T2SS_GspF_dom"/>
</dbReference>
<dbReference type="Proteomes" id="UP000380867">
    <property type="component" value="Unassembled WGS sequence"/>
</dbReference>
<evidence type="ECO:0000256" key="6">
    <source>
        <dbReference type="SAM" id="Phobius"/>
    </source>
</evidence>
<name>A0A5M4FAY9_9ACTN</name>
<feature type="transmembrane region" description="Helical" evidence="6">
    <location>
        <begin position="253"/>
        <end position="271"/>
    </location>
</feature>
<evidence type="ECO:0000313" key="9">
    <source>
        <dbReference type="Proteomes" id="UP000380867"/>
    </source>
</evidence>
<evidence type="ECO:0000256" key="2">
    <source>
        <dbReference type="ARBA" id="ARBA00022475"/>
    </source>
</evidence>
<protein>
    <submittedName>
        <fullName evidence="8">Type II secretion system protein</fullName>
    </submittedName>
</protein>
<evidence type="ECO:0000256" key="5">
    <source>
        <dbReference type="ARBA" id="ARBA00023136"/>
    </source>
</evidence>
<evidence type="ECO:0000256" key="3">
    <source>
        <dbReference type="ARBA" id="ARBA00022692"/>
    </source>
</evidence>
<feature type="domain" description="Type II secretion system protein GspF" evidence="7">
    <location>
        <begin position="112"/>
        <end position="238"/>
    </location>
</feature>
<evidence type="ECO:0000313" key="8">
    <source>
        <dbReference type="EMBL" id="KAA1395528.1"/>
    </source>
</evidence>
<evidence type="ECO:0000259" key="7">
    <source>
        <dbReference type="Pfam" id="PF00482"/>
    </source>
</evidence>
<organism evidence="8 9">
    <name type="scientific">Aeromicrobium ginsengisoli</name>
    <dbReference type="NCBI Taxonomy" id="363867"/>
    <lineage>
        <taxon>Bacteria</taxon>
        <taxon>Bacillati</taxon>
        <taxon>Actinomycetota</taxon>
        <taxon>Actinomycetes</taxon>
        <taxon>Propionibacteriales</taxon>
        <taxon>Nocardioidaceae</taxon>
        <taxon>Aeromicrobium</taxon>
    </lineage>
</organism>
<feature type="transmembrane region" description="Helical" evidence="6">
    <location>
        <begin position="62"/>
        <end position="88"/>
    </location>
</feature>
<evidence type="ECO:0000256" key="1">
    <source>
        <dbReference type="ARBA" id="ARBA00004651"/>
    </source>
</evidence>
<reference evidence="8" key="1">
    <citation type="submission" date="2019-09" db="EMBL/GenBank/DDBJ databases">
        <authorList>
            <person name="Li J."/>
        </authorList>
    </citation>
    <scope>NUCLEOTIDE SEQUENCE [LARGE SCALE GENOMIC DNA]</scope>
    <source>
        <strain evidence="8">JCM 14732</strain>
    </source>
</reference>
<keyword evidence="9" id="KW-1185">Reference proteome</keyword>
<dbReference type="PANTHER" id="PTHR35007">
    <property type="entry name" value="INTEGRAL MEMBRANE PROTEIN-RELATED"/>
    <property type="match status" value="1"/>
</dbReference>
<evidence type="ECO:0000256" key="4">
    <source>
        <dbReference type="ARBA" id="ARBA00022989"/>
    </source>
</evidence>